<evidence type="ECO:0000313" key="1">
    <source>
        <dbReference type="EMBL" id="GBP59800.1"/>
    </source>
</evidence>
<proteinExistence type="predicted"/>
<protein>
    <submittedName>
        <fullName evidence="1">Uncharacterized protein</fullName>
    </submittedName>
</protein>
<dbReference type="Proteomes" id="UP000299102">
    <property type="component" value="Unassembled WGS sequence"/>
</dbReference>
<sequence>MNIEEKIKKDIKLIYIRLELIYFPSKSVSNFSLILDIACKGDPRVTVASLTGDDVIQTNLALKLNSARNQCRFSMSIEKVKNSLLPPQAQYRTISRHHFVLSSYLTDSKQ</sequence>
<dbReference type="EMBL" id="BGZK01000771">
    <property type="protein sequence ID" value="GBP59800.1"/>
    <property type="molecule type" value="Genomic_DNA"/>
</dbReference>
<gene>
    <name evidence="1" type="ORF">EVAR_30069_1</name>
</gene>
<comment type="caution">
    <text evidence="1">The sequence shown here is derived from an EMBL/GenBank/DDBJ whole genome shotgun (WGS) entry which is preliminary data.</text>
</comment>
<accession>A0A4C1X9S7</accession>
<evidence type="ECO:0000313" key="2">
    <source>
        <dbReference type="Proteomes" id="UP000299102"/>
    </source>
</evidence>
<name>A0A4C1X9S7_EUMVA</name>
<organism evidence="1 2">
    <name type="scientific">Eumeta variegata</name>
    <name type="common">Bagworm moth</name>
    <name type="synonym">Eumeta japonica</name>
    <dbReference type="NCBI Taxonomy" id="151549"/>
    <lineage>
        <taxon>Eukaryota</taxon>
        <taxon>Metazoa</taxon>
        <taxon>Ecdysozoa</taxon>
        <taxon>Arthropoda</taxon>
        <taxon>Hexapoda</taxon>
        <taxon>Insecta</taxon>
        <taxon>Pterygota</taxon>
        <taxon>Neoptera</taxon>
        <taxon>Endopterygota</taxon>
        <taxon>Lepidoptera</taxon>
        <taxon>Glossata</taxon>
        <taxon>Ditrysia</taxon>
        <taxon>Tineoidea</taxon>
        <taxon>Psychidae</taxon>
        <taxon>Oiketicinae</taxon>
        <taxon>Eumeta</taxon>
    </lineage>
</organism>
<reference evidence="1 2" key="1">
    <citation type="journal article" date="2019" name="Commun. Biol.">
        <title>The bagworm genome reveals a unique fibroin gene that provides high tensile strength.</title>
        <authorList>
            <person name="Kono N."/>
            <person name="Nakamura H."/>
            <person name="Ohtoshi R."/>
            <person name="Tomita M."/>
            <person name="Numata K."/>
            <person name="Arakawa K."/>
        </authorList>
    </citation>
    <scope>NUCLEOTIDE SEQUENCE [LARGE SCALE GENOMIC DNA]</scope>
</reference>
<dbReference type="AlphaFoldDB" id="A0A4C1X9S7"/>
<keyword evidence="2" id="KW-1185">Reference proteome</keyword>